<evidence type="ECO:0000313" key="4">
    <source>
        <dbReference type="Proteomes" id="UP000472241"/>
    </source>
</evidence>
<reference evidence="3" key="2">
    <citation type="submission" date="2025-09" db="UniProtKB">
        <authorList>
            <consortium name="Ensembl"/>
        </authorList>
    </citation>
    <scope>IDENTIFICATION</scope>
</reference>
<feature type="domain" description="CARD" evidence="2">
    <location>
        <begin position="3"/>
        <end position="79"/>
    </location>
</feature>
<dbReference type="InterPro" id="IPR001315">
    <property type="entry name" value="CARD"/>
</dbReference>
<keyword evidence="4" id="KW-1185">Reference proteome</keyword>
<dbReference type="SMART" id="SM00114">
    <property type="entry name" value="CARD"/>
    <property type="match status" value="1"/>
</dbReference>
<dbReference type="PANTHER" id="PTHR22797:SF36">
    <property type="entry name" value="CASPASE RECRUITMENT DOMAIN-CONTAINING PROTEIN 6"/>
    <property type="match status" value="1"/>
</dbReference>
<proteinExistence type="predicted"/>
<dbReference type="PROSITE" id="PS50209">
    <property type="entry name" value="CARD"/>
    <property type="match status" value="1"/>
</dbReference>
<dbReference type="CDD" id="cd01671">
    <property type="entry name" value="CARD"/>
    <property type="match status" value="1"/>
</dbReference>
<evidence type="ECO:0000313" key="3">
    <source>
        <dbReference type="Ensembl" id="ENSLCNP00005001972.1"/>
    </source>
</evidence>
<dbReference type="GO" id="GO:0042981">
    <property type="term" value="P:regulation of apoptotic process"/>
    <property type="evidence" value="ECO:0007669"/>
    <property type="project" value="InterPro"/>
</dbReference>
<feature type="compositionally biased region" description="Acidic residues" evidence="1">
    <location>
        <begin position="256"/>
        <end position="266"/>
    </location>
</feature>
<dbReference type="SUPFAM" id="SSF47986">
    <property type="entry name" value="DEATH domain"/>
    <property type="match status" value="1"/>
</dbReference>
<dbReference type="Gene3D" id="1.10.533.10">
    <property type="entry name" value="Death Domain, Fas"/>
    <property type="match status" value="1"/>
</dbReference>
<feature type="compositionally biased region" description="Acidic residues" evidence="1">
    <location>
        <begin position="224"/>
        <end position="234"/>
    </location>
</feature>
<accession>A0A667G5D6</accession>
<dbReference type="PANTHER" id="PTHR22797">
    <property type="entry name" value="CARD6/NUCLEOLAR PROTEIN 3"/>
    <property type="match status" value="1"/>
</dbReference>
<dbReference type="InterPro" id="IPR011029">
    <property type="entry name" value="DEATH-like_dom_sf"/>
</dbReference>
<dbReference type="Pfam" id="PF00619">
    <property type="entry name" value="CARD"/>
    <property type="match status" value="1"/>
</dbReference>
<name>A0A667G5D6_LYNCA</name>
<dbReference type="Proteomes" id="UP000472241">
    <property type="component" value="Unplaced"/>
</dbReference>
<dbReference type="Ensembl" id="ENSLCNT00005002275.1">
    <property type="protein sequence ID" value="ENSLCNP00005001972.1"/>
    <property type="gene ID" value="ENSLCNG00005001448.1"/>
</dbReference>
<gene>
    <name evidence="3" type="primary">CARD6</name>
</gene>
<evidence type="ECO:0000259" key="2">
    <source>
        <dbReference type="PROSITE" id="PS50209"/>
    </source>
</evidence>
<sequence>MAARSVPSEIIEKERKKLLEILQQDPDSVLDSLTSRGLISEEEYETLENVTDPLKKSRKLLILVQKRGEVSCQHFLKCLLSTFPESATVGGLQNEFLKHKNIEPLQAIGISKNSEDVFSSGEKQPENPEITVSFKEKEHLDMGISECFRDTKTTYKEAAWSSRENEEEYNTPKGILPHLVENVKYEIPATIEYLQDGQRYEEPDDSLYLGKEEYFESVGHSEDGETSVEEEDYNDSEHGVYDGEEGAAYSETTQFSDEEQSYEDSETGMSFAAEEEKRMEDWLSKSGVSLRNGLLTGTPTEAEDPGVTF</sequence>
<dbReference type="AlphaFoldDB" id="A0A667G5D6"/>
<organism evidence="3 4">
    <name type="scientific">Lynx canadensis</name>
    <name type="common">Canada lynx</name>
    <name type="synonym">Felis canadensis</name>
    <dbReference type="NCBI Taxonomy" id="61383"/>
    <lineage>
        <taxon>Eukaryota</taxon>
        <taxon>Metazoa</taxon>
        <taxon>Chordata</taxon>
        <taxon>Craniata</taxon>
        <taxon>Vertebrata</taxon>
        <taxon>Euteleostomi</taxon>
        <taxon>Mammalia</taxon>
        <taxon>Eutheria</taxon>
        <taxon>Laurasiatheria</taxon>
        <taxon>Carnivora</taxon>
        <taxon>Feliformia</taxon>
        <taxon>Felidae</taxon>
        <taxon>Felinae</taxon>
        <taxon>Lynx</taxon>
    </lineage>
</organism>
<feature type="compositionally biased region" description="Basic and acidic residues" evidence="1">
    <location>
        <begin position="274"/>
        <end position="283"/>
    </location>
</feature>
<feature type="region of interest" description="Disordered" evidence="1">
    <location>
        <begin position="217"/>
        <end position="309"/>
    </location>
</feature>
<reference evidence="3" key="1">
    <citation type="submission" date="2025-08" db="UniProtKB">
        <authorList>
            <consortium name="Ensembl"/>
        </authorList>
    </citation>
    <scope>IDENTIFICATION</scope>
</reference>
<evidence type="ECO:0000256" key="1">
    <source>
        <dbReference type="SAM" id="MobiDB-lite"/>
    </source>
</evidence>
<protein>
    <submittedName>
        <fullName evidence="3">Caspase recruitment domain family member 6</fullName>
    </submittedName>
</protein>
<dbReference type="InterPro" id="IPR052685">
    <property type="entry name" value="Apoptosis_Repressor_CARD"/>
</dbReference>